<reference evidence="1 2" key="4">
    <citation type="journal article" date="2007" name="Virology">
        <title>Transcriptional profiling of bacteriophage BFK20: coexpression interrogated by "guilt-by-association" algorithm.</title>
        <authorList>
            <person name="Majtan T."/>
            <person name="Halgasova N."/>
            <person name="Bukovska G."/>
            <person name="Timko J."/>
        </authorList>
    </citation>
    <scope>NUCLEOTIDE SEQUENCE [LARGE SCALE GENOMIC DNA]</scope>
</reference>
<reference evidence="1 2" key="1">
    <citation type="journal article" date="1992" name="J. Gen. Microbiol.">
        <title>Characterization of bacteriophage BFK20 from Brevibacterium flavum.</title>
        <authorList>
            <person name="Koptides M."/>
            <person name="Barak I."/>
            <person name="Sisova M."/>
            <person name="Baloghova E."/>
            <person name="Ugorcakova J."/>
        </authorList>
    </citation>
    <scope>NUCLEOTIDE SEQUENCE [LARGE SCALE GENOMIC DNA]</scope>
</reference>
<sequence length="67" mass="7598">MLALMWPHNTRHEYRVILVPEDRGEAVVRLPGAYKTLPEASLALRRGIRAGYPGGYIVELNEEHTNV</sequence>
<keyword evidence="2" id="KW-1185">Reference proteome</keyword>
<organism evidence="1 2">
    <name type="scientific">Corynebacterium phage BFK20</name>
    <dbReference type="NCBI Taxonomy" id="28358"/>
    <lineage>
        <taxon>Viruses</taxon>
        <taxon>Duplodnaviria</taxon>
        <taxon>Heunggongvirae</taxon>
        <taxon>Uroviricota</taxon>
        <taxon>Caudoviricetes</taxon>
        <taxon>Sasvirus</taxon>
        <taxon>Sasvirus BFK20</taxon>
    </lineage>
</organism>
<dbReference type="Proteomes" id="UP000001531">
    <property type="component" value="Segment"/>
</dbReference>
<gene>
    <name evidence="1" type="primary">ORF34</name>
</gene>
<evidence type="ECO:0000313" key="2">
    <source>
        <dbReference type="Proteomes" id="UP000001531"/>
    </source>
</evidence>
<dbReference type="GeneID" id="5580346"/>
<name>Q3V5G1_9CAUD</name>
<accession>Q3V5G1</accession>
<protein>
    <submittedName>
        <fullName evidence="1">Gp34</fullName>
    </submittedName>
</protein>
<dbReference type="EMBL" id="AJ278322">
    <property type="protein sequence ID" value="CAJ29717.1"/>
    <property type="molecule type" value="Genomic_DNA"/>
</dbReference>
<dbReference type="KEGG" id="vg:5580346"/>
<reference evidence="1 2" key="3">
    <citation type="journal article" date="2006" name="Virology">
        <title>Complete nucleotide sequence and genome analysis of bacteriophage BFK20--a lytic phage of the industrial producer Brevibacterium flavum.</title>
        <authorList>
            <person name="Bukovska G."/>
            <person name="Klucar L."/>
            <person name="Vlcek C."/>
            <person name="Adamovic J."/>
            <person name="Turna J."/>
            <person name="Timko J."/>
        </authorList>
    </citation>
    <scope>NUCLEOTIDE SEQUENCE [LARGE SCALE GENOMIC DNA]</scope>
</reference>
<dbReference type="RefSeq" id="YP_001456764.1">
    <property type="nucleotide sequence ID" value="NC_009799.3"/>
</dbReference>
<evidence type="ECO:0000313" key="1">
    <source>
        <dbReference type="EMBL" id="CAJ29717.1"/>
    </source>
</evidence>
<proteinExistence type="predicted"/>
<reference evidence="1 2" key="2">
    <citation type="journal article" date="1994" name="Acta Virol.">
        <title>Characterization and sequence analysis of the F2 promoter from corynephage BFK20.</title>
        <authorList>
            <person name="Koptides M."/>
            <person name="Ugorcakova J."/>
            <person name="Baloghova E."/>
            <person name="Bukovska G."/>
            <person name="Timko J."/>
        </authorList>
    </citation>
    <scope>NUCLEOTIDE SEQUENCE [LARGE SCALE GENOMIC DNA]</scope>
</reference>